<dbReference type="SUPFAM" id="SSF52540">
    <property type="entry name" value="P-loop containing nucleoside triphosphate hydrolases"/>
    <property type="match status" value="1"/>
</dbReference>
<protein>
    <submittedName>
        <fullName evidence="6">Dynamin family protein</fullName>
    </submittedName>
</protein>
<evidence type="ECO:0000256" key="2">
    <source>
        <dbReference type="ARBA" id="ARBA00023134"/>
    </source>
</evidence>
<evidence type="ECO:0000259" key="5">
    <source>
        <dbReference type="PROSITE" id="PS51718"/>
    </source>
</evidence>
<dbReference type="PRINTS" id="PR00195">
    <property type="entry name" value="DYNAMIN"/>
</dbReference>
<dbReference type="GO" id="GO:0005886">
    <property type="term" value="C:plasma membrane"/>
    <property type="evidence" value="ECO:0007669"/>
    <property type="project" value="TreeGrafter"/>
</dbReference>
<dbReference type="CDD" id="cd08771">
    <property type="entry name" value="DLP_1"/>
    <property type="match status" value="1"/>
</dbReference>
<keyword evidence="7" id="KW-1185">Reference proteome</keyword>
<dbReference type="GO" id="GO:0031623">
    <property type="term" value="P:receptor internalization"/>
    <property type="evidence" value="ECO:0007669"/>
    <property type="project" value="TreeGrafter"/>
</dbReference>
<accession>A0A2I2FKW6</accession>
<dbReference type="PROSITE" id="PS51718">
    <property type="entry name" value="G_DYNAMIN_2"/>
    <property type="match status" value="1"/>
</dbReference>
<dbReference type="PANTHER" id="PTHR11566:SF131">
    <property type="entry name" value="GTPASE, PUTATIVE (AFU_ORTHOLOGUE AFUA_6G07630)-RELATED"/>
    <property type="match status" value="1"/>
</dbReference>
<organism evidence="6 7">
    <name type="scientific">Aspergillus candidus</name>
    <dbReference type="NCBI Taxonomy" id="41067"/>
    <lineage>
        <taxon>Eukaryota</taxon>
        <taxon>Fungi</taxon>
        <taxon>Dikarya</taxon>
        <taxon>Ascomycota</taxon>
        <taxon>Pezizomycotina</taxon>
        <taxon>Eurotiomycetes</taxon>
        <taxon>Eurotiomycetidae</taxon>
        <taxon>Eurotiales</taxon>
        <taxon>Aspergillaceae</taxon>
        <taxon>Aspergillus</taxon>
        <taxon>Aspergillus subgen. Circumdati</taxon>
    </lineage>
</organism>
<dbReference type="Gene3D" id="3.40.50.300">
    <property type="entry name" value="P-loop containing nucleotide triphosphate hydrolases"/>
    <property type="match status" value="1"/>
</dbReference>
<dbReference type="PANTHER" id="PTHR11566">
    <property type="entry name" value="DYNAMIN"/>
    <property type="match status" value="1"/>
</dbReference>
<feature type="region of interest" description="Disordered" evidence="3">
    <location>
        <begin position="496"/>
        <end position="521"/>
    </location>
</feature>
<dbReference type="Proteomes" id="UP000234585">
    <property type="component" value="Unassembled WGS sequence"/>
</dbReference>
<evidence type="ECO:0000256" key="3">
    <source>
        <dbReference type="SAM" id="MobiDB-lite"/>
    </source>
</evidence>
<dbReference type="GO" id="GO:0005874">
    <property type="term" value="C:microtubule"/>
    <property type="evidence" value="ECO:0007669"/>
    <property type="project" value="TreeGrafter"/>
</dbReference>
<dbReference type="InterPro" id="IPR027417">
    <property type="entry name" value="P-loop_NTPase"/>
</dbReference>
<feature type="domain" description="GED" evidence="4">
    <location>
        <begin position="712"/>
        <end position="808"/>
    </location>
</feature>
<dbReference type="GO" id="GO:0005737">
    <property type="term" value="C:cytoplasm"/>
    <property type="evidence" value="ECO:0007669"/>
    <property type="project" value="TreeGrafter"/>
</dbReference>
<evidence type="ECO:0000259" key="4">
    <source>
        <dbReference type="PROSITE" id="PS51388"/>
    </source>
</evidence>
<dbReference type="GO" id="GO:0005525">
    <property type="term" value="F:GTP binding"/>
    <property type="evidence" value="ECO:0007669"/>
    <property type="project" value="InterPro"/>
</dbReference>
<keyword evidence="2" id="KW-0342">GTP-binding</keyword>
<proteinExistence type="predicted"/>
<dbReference type="EMBL" id="KZ559121">
    <property type="protein sequence ID" value="PLB41244.1"/>
    <property type="molecule type" value="Genomic_DNA"/>
</dbReference>
<dbReference type="Gene3D" id="1.20.120.1240">
    <property type="entry name" value="Dynamin, middle domain"/>
    <property type="match status" value="1"/>
</dbReference>
<gene>
    <name evidence="6" type="ORF">BDW47DRAFT_122807</name>
</gene>
<keyword evidence="1" id="KW-0547">Nucleotide-binding</keyword>
<dbReference type="Pfam" id="PF00350">
    <property type="entry name" value="Dynamin_N"/>
    <property type="match status" value="1"/>
</dbReference>
<sequence length="828" mass="94727">MLSVMLNSKLSPCPSIKQDITEASSQTTNTMEPSPSSELDAINIIGHDMRSLVKKIQELRHIGIEDNKIALPKICVIGDQSTGKSSLIEGMSEIKVPRSAGTCTRCPMEINLSESEPGQPWTCRVYLSRKYMFDGSQKITKIPRRSNPLGPWIEQDQEDELFTTITEKSDVQEAIKWAQLAILNPSHPPSDYIPGQNAATGLHQQVKFSPNVVRLDISSSNFPNLSFYDLPGVISQAEFEEERYLVSLVENLVKDYISQSNCIVLLTLPMTDDATNSSAARLMRDVRGANSRTLGVLTKPDRIQCGESYEQWTEILEGDKFRLGHGYYVVRNNPDPNIEHSKAREEETAFFASDPWATDLTAYQGRFGTRNLQTALSSLLLEQIQDCLPSIIEKIEEKANRIDNELSTLPVPLSGNIPYILCGHMNRLKEAIRANIDGGSSQYPLQKRWGRIAVDFKRALTKTRPIVQILTEREKKMYIDEEDDDSDCYELNAQRPVKRPRTSVTAPLPSTEIKPSKSPAPKQSGYNFTCFEMFDKPAKMFTWDEIREFNEDSCRAGIPDQIDPRTVEILNQKSVEHWSKPMEVFLQATHYLVREMLMQQLENVFAQYHQTSLYRELRKIMESYLQKLKTEHFQHAAETYEIEHNKPFTMATSALEQARNESYKLLATRRRDARVDCYLRNKRKIAPADPRWEAEGKKVTDAELKVDSYPQEVRAMATSRGYYEVASSRFIDVVCQSVHTKLFSKCREELIHVIESELRIFDDNALDRCLELMAEDPERQRRRTYLVREKNKITKAQQWLATVRKEDQMDTPIKSQPPGDWADLDGAV</sequence>
<dbReference type="Pfam" id="PF01031">
    <property type="entry name" value="Dynamin_M"/>
    <property type="match status" value="1"/>
</dbReference>
<feature type="domain" description="Dynamin-type G" evidence="5">
    <location>
        <begin position="68"/>
        <end position="389"/>
    </location>
</feature>
<evidence type="ECO:0000256" key="1">
    <source>
        <dbReference type="ARBA" id="ARBA00022741"/>
    </source>
</evidence>
<dbReference type="InterPro" id="IPR001401">
    <property type="entry name" value="Dynamin_GTPase"/>
</dbReference>
<dbReference type="GO" id="GO:0003924">
    <property type="term" value="F:GTPase activity"/>
    <property type="evidence" value="ECO:0007669"/>
    <property type="project" value="InterPro"/>
</dbReference>
<evidence type="ECO:0000313" key="7">
    <source>
        <dbReference type="Proteomes" id="UP000234585"/>
    </source>
</evidence>
<dbReference type="GeneID" id="36523086"/>
<dbReference type="AlphaFoldDB" id="A0A2I2FKW6"/>
<dbReference type="GO" id="GO:0008017">
    <property type="term" value="F:microtubule binding"/>
    <property type="evidence" value="ECO:0007669"/>
    <property type="project" value="TreeGrafter"/>
</dbReference>
<dbReference type="InterPro" id="IPR045063">
    <property type="entry name" value="Dynamin_N"/>
</dbReference>
<dbReference type="STRING" id="41067.A0A2I2FKW6"/>
<name>A0A2I2FKW6_ASPCN</name>
<dbReference type="FunFam" id="3.40.50.300:FF:001977">
    <property type="entry name" value="Dynamin GTPase, putative"/>
    <property type="match status" value="1"/>
</dbReference>
<evidence type="ECO:0000313" key="6">
    <source>
        <dbReference type="EMBL" id="PLB41244.1"/>
    </source>
</evidence>
<dbReference type="OrthoDB" id="5061070at2759"/>
<dbReference type="RefSeq" id="XP_024675256.1">
    <property type="nucleotide sequence ID" value="XM_024815926.1"/>
</dbReference>
<dbReference type="SMART" id="SM00053">
    <property type="entry name" value="DYNc"/>
    <property type="match status" value="1"/>
</dbReference>
<dbReference type="InterPro" id="IPR020850">
    <property type="entry name" value="GED_dom"/>
</dbReference>
<dbReference type="PROSITE" id="PS51388">
    <property type="entry name" value="GED"/>
    <property type="match status" value="1"/>
</dbReference>
<reference evidence="6 7" key="1">
    <citation type="submission" date="2017-12" db="EMBL/GenBank/DDBJ databases">
        <authorList>
            <consortium name="DOE Joint Genome Institute"/>
            <person name="Haridas S."/>
            <person name="Kjaerbolling I."/>
            <person name="Vesth T.C."/>
            <person name="Frisvad J.C."/>
            <person name="Nybo J.L."/>
            <person name="Theobald S."/>
            <person name="Kuo A."/>
            <person name="Bowyer P."/>
            <person name="Matsuda Y."/>
            <person name="Mondo S."/>
            <person name="Lyhne E.K."/>
            <person name="Kogle M.E."/>
            <person name="Clum A."/>
            <person name="Lipzen A."/>
            <person name="Salamov A."/>
            <person name="Ngan C.Y."/>
            <person name="Daum C."/>
            <person name="Chiniquy J."/>
            <person name="Barry K."/>
            <person name="LaButti K."/>
            <person name="Simmons B.A."/>
            <person name="Magnuson J.K."/>
            <person name="Mortensen U.H."/>
            <person name="Larsen T.O."/>
            <person name="Grigoriev I.V."/>
            <person name="Baker S.E."/>
            <person name="Andersen M.R."/>
            <person name="Nordberg H.P."/>
            <person name="Cantor M.N."/>
            <person name="Hua S.X."/>
        </authorList>
    </citation>
    <scope>NUCLEOTIDE SEQUENCE [LARGE SCALE GENOMIC DNA]</scope>
    <source>
        <strain evidence="6 7">CBS 102.13</strain>
    </source>
</reference>
<dbReference type="InterPro" id="IPR000375">
    <property type="entry name" value="Dynamin_stalk"/>
</dbReference>
<dbReference type="InterPro" id="IPR030381">
    <property type="entry name" value="G_DYNAMIN_dom"/>
</dbReference>
<feature type="region of interest" description="Disordered" evidence="3">
    <location>
        <begin position="805"/>
        <end position="828"/>
    </location>
</feature>
<dbReference type="InterPro" id="IPR022812">
    <property type="entry name" value="Dynamin"/>
</dbReference>